<feature type="chain" id="PRO_5035862207" evidence="2">
    <location>
        <begin position="30"/>
        <end position="694"/>
    </location>
</feature>
<gene>
    <name evidence="3" type="ORF">EPD83_014355</name>
</gene>
<feature type="signal peptide" evidence="2">
    <location>
        <begin position="1"/>
        <end position="29"/>
    </location>
</feature>
<dbReference type="PANTHER" id="PTHR30032">
    <property type="entry name" value="N-ACETYLMURAMOYL-L-ALANINE AMIDASE-RELATED"/>
    <property type="match status" value="1"/>
</dbReference>
<evidence type="ECO:0000313" key="4">
    <source>
        <dbReference type="Proteomes" id="UP000287866"/>
    </source>
</evidence>
<evidence type="ECO:0000256" key="1">
    <source>
        <dbReference type="SAM" id="MobiDB-lite"/>
    </source>
</evidence>
<dbReference type="Pfam" id="PF04122">
    <property type="entry name" value="CW_binding_2"/>
    <property type="match status" value="3"/>
</dbReference>
<feature type="compositionally biased region" description="Low complexity" evidence="1">
    <location>
        <begin position="105"/>
        <end position="119"/>
    </location>
</feature>
<dbReference type="AlphaFoldDB" id="A0A8T6R6N2"/>
<feature type="compositionally biased region" description="Low complexity" evidence="1">
    <location>
        <begin position="26"/>
        <end position="43"/>
    </location>
</feature>
<dbReference type="Gene3D" id="3.40.50.12090">
    <property type="match status" value="1"/>
</dbReference>
<dbReference type="Proteomes" id="UP000287866">
    <property type="component" value="Unassembled WGS sequence"/>
</dbReference>
<dbReference type="EMBL" id="SAYU02000051">
    <property type="protein sequence ID" value="NHA69223.1"/>
    <property type="molecule type" value="Genomic_DNA"/>
</dbReference>
<accession>A0A8T6R6N2</accession>
<name>A0A8T6R6N2_9MICO</name>
<evidence type="ECO:0000313" key="3">
    <source>
        <dbReference type="EMBL" id="NHA69223.1"/>
    </source>
</evidence>
<dbReference type="InterPro" id="IPR007253">
    <property type="entry name" value="Cell_wall-bd_2"/>
</dbReference>
<feature type="region of interest" description="Disordered" evidence="1">
    <location>
        <begin position="26"/>
        <end position="75"/>
    </location>
</feature>
<keyword evidence="2" id="KW-0732">Signal</keyword>
<reference evidence="3" key="1">
    <citation type="submission" date="2020-03" db="EMBL/GenBank/DDBJ databases">
        <title>Phycicoccus flavus sp. nov., a novel endophytic actinobacterium isolated from branch of Kandelia candel.</title>
        <authorList>
            <person name="Tuo L."/>
        </authorList>
    </citation>
    <scope>NUCLEOTIDE SEQUENCE</scope>
    <source>
        <strain evidence="3">CMS6Z-2</strain>
    </source>
</reference>
<dbReference type="PANTHER" id="PTHR30032:SF8">
    <property type="entry name" value="GERMINATION-SPECIFIC N-ACETYLMURAMOYL-L-ALANINE AMIDASE"/>
    <property type="match status" value="1"/>
</dbReference>
<organism evidence="3 4">
    <name type="scientific">Phycicoccus flavus</name>
    <dbReference type="NCBI Taxonomy" id="2502783"/>
    <lineage>
        <taxon>Bacteria</taxon>
        <taxon>Bacillati</taxon>
        <taxon>Actinomycetota</taxon>
        <taxon>Actinomycetes</taxon>
        <taxon>Micrococcales</taxon>
        <taxon>Intrasporangiaceae</taxon>
        <taxon>Phycicoccus</taxon>
    </lineage>
</organism>
<comment type="caution">
    <text evidence="3">The sequence shown here is derived from an EMBL/GenBank/DDBJ whole genome shotgun (WGS) entry which is preliminary data.</text>
</comment>
<dbReference type="InterPro" id="IPR051922">
    <property type="entry name" value="Bact_Sporulation_Assoc"/>
</dbReference>
<protein>
    <submittedName>
        <fullName evidence="3">Cell wall-binding repeat-containing protein</fullName>
    </submittedName>
</protein>
<feature type="region of interest" description="Disordered" evidence="1">
    <location>
        <begin position="99"/>
        <end position="119"/>
    </location>
</feature>
<dbReference type="SUPFAM" id="SSF82171">
    <property type="entry name" value="DPP6 N-terminal domain-like"/>
    <property type="match status" value="1"/>
</dbReference>
<evidence type="ECO:0000256" key="2">
    <source>
        <dbReference type="SAM" id="SignalP"/>
    </source>
</evidence>
<dbReference type="RefSeq" id="WP_165566750.1">
    <property type="nucleotide sequence ID" value="NZ_SAYU02000051.1"/>
</dbReference>
<keyword evidence="4" id="KW-1185">Reference proteome</keyword>
<sequence length="694" mass="69719">MARLRPSLVLGVVAAVCVPAAAVAGPAAAQPSPGAGAARAAAPTSPGRHIGPQQGRLLGGKATTGPSLASADIPTRGIGAPTQLLVSDAGGTTTVTLDGAYNPQGARRTTTRTHAAAGPAGDAIAYTRTSDGATVTESTYGNHAVTYPSTDEPIAWGPLGDGFVRHTDGRYVLQFTNPAAVEPIDVPAGATDPVVSPYGMQVVVRVPTAGGHDLAGVNAPFSGAALAADYTVPSLGLAGYDPGAPAIAQAPGGSVYDDTALTYIAFVGASASTPAGTRHLFVDHQGGPVRTNGGYGVDVVDVIGAGYDCDVAAPAFSPDGTRLAYVRSPNADCTNPEVRVVTAGADGRFAAGSTSKLLFTTAGTTATAPTSLSWVANNPRAYRVRVDGPNRYATAANTMGFWDAGGAATAVITSGNNFPDALTGGPLAARLGGPVLLTGSASLHPAALEALNYGVPKGSDVYILGGTTAVSSQVWFDVRDAGYTPIRIEGPNRYAVAVKVAQKLDAIRGRLPDAAFVAGGSAFPDALVAGPPAALNDAPVLLSNGPVLPDVVKDYLGSLSSDADLYGIGGLGAEALSQDPRAVPVSGDNRYIVAANVAQTFFPWSYIGGIADGRNWPDAASGGALMAGFLEPVLLTNGRDTLPAPTEERLFQTRASADALIAFGGTTAVPADAYAAAASAAGRQTSYYGLDTQP</sequence>
<proteinExistence type="predicted"/>